<sequence>MARALAAAARAGERADLAREIAGAMRAQDLSAPNGGSACLDRAGQNDEHGRVPLAFGVENVVRFQLASLTISLQDRQLSIVERGIHLMVSAAA</sequence>
<name>A0A7Z0AYB9_9BURK</name>
<evidence type="ECO:0000313" key="2">
    <source>
        <dbReference type="Proteomes" id="UP000572540"/>
    </source>
</evidence>
<protein>
    <submittedName>
        <fullName evidence="1">Uncharacterized protein</fullName>
    </submittedName>
</protein>
<accession>A0A7Z0AYB9</accession>
<dbReference type="AlphaFoldDB" id="A0A7Z0AYB9"/>
<comment type="caution">
    <text evidence="1">The sequence shown here is derived from an EMBL/GenBank/DDBJ whole genome shotgun (WGS) entry which is preliminary data.</text>
</comment>
<evidence type="ECO:0000313" key="1">
    <source>
        <dbReference type="EMBL" id="NYH14436.1"/>
    </source>
</evidence>
<dbReference type="Proteomes" id="UP000572540">
    <property type="component" value="Unassembled WGS sequence"/>
</dbReference>
<dbReference type="EMBL" id="JACCAU010000001">
    <property type="protein sequence ID" value="NYH14436.1"/>
    <property type="molecule type" value="Genomic_DNA"/>
</dbReference>
<organism evidence="1 2">
    <name type="scientific">Paraburkholderia bryophila</name>
    <dbReference type="NCBI Taxonomy" id="420952"/>
    <lineage>
        <taxon>Bacteria</taxon>
        <taxon>Pseudomonadati</taxon>
        <taxon>Pseudomonadota</taxon>
        <taxon>Betaproteobacteria</taxon>
        <taxon>Burkholderiales</taxon>
        <taxon>Burkholderiaceae</taxon>
        <taxon>Paraburkholderia</taxon>
    </lineage>
</organism>
<gene>
    <name evidence="1" type="ORF">GGD41_001664</name>
</gene>
<proteinExistence type="predicted"/>
<reference evidence="1 2" key="1">
    <citation type="submission" date="2020-07" db="EMBL/GenBank/DDBJ databases">
        <title>Exploring microbial biodiversity for novel pathways involved in the catabolism of aromatic compounds derived from lignin.</title>
        <authorList>
            <person name="Elkins J."/>
        </authorList>
    </citation>
    <scope>NUCLEOTIDE SEQUENCE [LARGE SCALE GENOMIC DNA]</scope>
    <source>
        <strain evidence="1 2">H2C3B</strain>
    </source>
</reference>